<dbReference type="AlphaFoldDB" id="A0A450WWJ0"/>
<gene>
    <name evidence="1" type="ORF">BECKLFY1418C_GA0070996_10927</name>
</gene>
<organism evidence="1">
    <name type="scientific">Candidatus Kentrum sp. LFY</name>
    <dbReference type="NCBI Taxonomy" id="2126342"/>
    <lineage>
        <taxon>Bacteria</taxon>
        <taxon>Pseudomonadati</taxon>
        <taxon>Pseudomonadota</taxon>
        <taxon>Gammaproteobacteria</taxon>
        <taxon>Candidatus Kentrum</taxon>
    </lineage>
</organism>
<sequence>MIKTGPERLQGSEKVREGLFHRSVYRPPIVIAAVTNVGIATRVIKVSLTTNARIRAAMGHLLS</sequence>
<protein>
    <submittedName>
        <fullName evidence="1">Uncharacterized protein</fullName>
    </submittedName>
</protein>
<proteinExistence type="predicted"/>
<accession>A0A450WWJ0</accession>
<reference evidence="1" key="1">
    <citation type="submission" date="2019-02" db="EMBL/GenBank/DDBJ databases">
        <authorList>
            <person name="Gruber-Vodicka R. H."/>
            <person name="Seah K. B. B."/>
        </authorList>
    </citation>
    <scope>NUCLEOTIDE SEQUENCE</scope>
    <source>
        <strain evidence="1">BECK_BY7</strain>
    </source>
</reference>
<evidence type="ECO:0000313" key="1">
    <source>
        <dbReference type="EMBL" id="VFK21390.1"/>
    </source>
</evidence>
<dbReference type="EMBL" id="CAADFN010000092">
    <property type="protein sequence ID" value="VFK21390.1"/>
    <property type="molecule type" value="Genomic_DNA"/>
</dbReference>
<name>A0A450WWJ0_9GAMM</name>